<dbReference type="AlphaFoldDB" id="A0A1H2ZC61"/>
<evidence type="ECO:0000313" key="3">
    <source>
        <dbReference type="Proteomes" id="UP000199675"/>
    </source>
</evidence>
<name>A0A1H2ZC61_9GAMM</name>
<gene>
    <name evidence="2" type="ORF">SAMN04487960_106272</name>
</gene>
<proteinExistence type="predicted"/>
<keyword evidence="1" id="KW-0812">Transmembrane</keyword>
<evidence type="ECO:0000313" key="2">
    <source>
        <dbReference type="EMBL" id="SDX15082.1"/>
    </source>
</evidence>
<dbReference type="EMBL" id="FNNE01000006">
    <property type="protein sequence ID" value="SDX15082.1"/>
    <property type="molecule type" value="Genomic_DNA"/>
</dbReference>
<accession>A0A1H2ZC61</accession>
<feature type="transmembrane region" description="Helical" evidence="1">
    <location>
        <begin position="6"/>
        <end position="24"/>
    </location>
</feature>
<organism evidence="2 3">
    <name type="scientific">Marinobacter mobilis</name>
    <dbReference type="NCBI Taxonomy" id="488533"/>
    <lineage>
        <taxon>Bacteria</taxon>
        <taxon>Pseudomonadati</taxon>
        <taxon>Pseudomonadota</taxon>
        <taxon>Gammaproteobacteria</taxon>
        <taxon>Pseudomonadales</taxon>
        <taxon>Marinobacteraceae</taxon>
        <taxon>Marinobacter</taxon>
    </lineage>
</organism>
<reference evidence="2 3" key="1">
    <citation type="submission" date="2016-10" db="EMBL/GenBank/DDBJ databases">
        <authorList>
            <person name="de Groot N.N."/>
        </authorList>
    </citation>
    <scope>NUCLEOTIDE SEQUENCE [LARGE SCALE GENOMIC DNA]</scope>
    <source>
        <strain evidence="2 3">CGMCC 1.7059</strain>
    </source>
</reference>
<keyword evidence="1" id="KW-1133">Transmembrane helix</keyword>
<keyword evidence="3" id="KW-1185">Reference proteome</keyword>
<dbReference type="Proteomes" id="UP000199675">
    <property type="component" value="Unassembled WGS sequence"/>
</dbReference>
<keyword evidence="1" id="KW-0472">Membrane</keyword>
<sequence length="73" mass="8289">MGGIQSGPFITAIIALLGVFITVWRQMAESDRQRMIDRHQQESDQIRRFDERFQTPCNLVPQSLPSPTECPGS</sequence>
<protein>
    <submittedName>
        <fullName evidence="2">Uncharacterized protein</fullName>
    </submittedName>
</protein>
<evidence type="ECO:0000256" key="1">
    <source>
        <dbReference type="SAM" id="Phobius"/>
    </source>
</evidence>